<dbReference type="AlphaFoldDB" id="A0A932A978"/>
<evidence type="ECO:0000256" key="6">
    <source>
        <dbReference type="SAM" id="Phobius"/>
    </source>
</evidence>
<dbReference type="Gene3D" id="3.90.226.10">
    <property type="entry name" value="2-enoyl-CoA Hydratase, Chain A, domain 1"/>
    <property type="match status" value="2"/>
</dbReference>
<keyword evidence="6" id="KW-0472">Membrane</keyword>
<dbReference type="SUPFAM" id="SSF52096">
    <property type="entry name" value="ClpP/crotonase"/>
    <property type="match status" value="1"/>
</dbReference>
<evidence type="ECO:0000256" key="5">
    <source>
        <dbReference type="SAM" id="MobiDB-lite"/>
    </source>
</evidence>
<dbReference type="Proteomes" id="UP000779809">
    <property type="component" value="Unassembled WGS sequence"/>
</dbReference>
<keyword evidence="6" id="KW-1133">Transmembrane helix</keyword>
<evidence type="ECO:0000259" key="7">
    <source>
        <dbReference type="Pfam" id="PF01343"/>
    </source>
</evidence>
<name>A0A932A978_9BACT</name>
<dbReference type="InterPro" id="IPR002142">
    <property type="entry name" value="Peptidase_S49"/>
</dbReference>
<evidence type="ECO:0000313" key="8">
    <source>
        <dbReference type="EMBL" id="MBI2678892.1"/>
    </source>
</evidence>
<evidence type="ECO:0000256" key="2">
    <source>
        <dbReference type="ARBA" id="ARBA00022670"/>
    </source>
</evidence>
<gene>
    <name evidence="8" type="primary">sppA</name>
    <name evidence="8" type="ORF">HYX28_08925</name>
</gene>
<reference evidence="8" key="1">
    <citation type="submission" date="2020-07" db="EMBL/GenBank/DDBJ databases">
        <title>Huge and variable diversity of episymbiotic CPR bacteria and DPANN archaea in groundwater ecosystems.</title>
        <authorList>
            <person name="He C.Y."/>
            <person name="Keren R."/>
            <person name="Whittaker M."/>
            <person name="Farag I.F."/>
            <person name="Doudna J."/>
            <person name="Cate J.H.D."/>
            <person name="Banfield J.F."/>
        </authorList>
    </citation>
    <scope>NUCLEOTIDE SEQUENCE</scope>
    <source>
        <strain evidence="8">NC_groundwater_580_Pr5_B-0.1um_64_19</strain>
    </source>
</reference>
<feature type="region of interest" description="Disordered" evidence="5">
    <location>
        <begin position="1"/>
        <end position="24"/>
    </location>
</feature>
<sequence length="348" mass="37988">MDPNAPIPPSPQTPPQYAPPVAAYVTPAPQPPYLAAPPPAPNGGGPQNKKPRVWLWVVIGGGAFFAFLLAVFLLIYFSVKSDNNSADFSGFGEKIAVVDIEGVIIEPRTVVKQLKKYGDDDSVKAIILHMDTPGGGVAASQEIYTEVKRIREEKKKRVVTSIETVGASGGYYIASASDKIFANPGSVVGSIGVIAEWFNYEELVKWAKLKPIIFKTGEFKDTGTPTRELTPREKEYLQGLINDMYGQFMTAVSEGRKMKLDEVKALADGRVWTGKQGKELKLIDEVGDFQACVADTAKSVGIRGEPTLVHPEPQRRTLADVLFGDISQFLPAKGGLLETHVGFYYLWK</sequence>
<feature type="transmembrane region" description="Helical" evidence="6">
    <location>
        <begin position="53"/>
        <end position="77"/>
    </location>
</feature>
<feature type="compositionally biased region" description="Pro residues" evidence="5">
    <location>
        <begin position="1"/>
        <end position="18"/>
    </location>
</feature>
<dbReference type="InterPro" id="IPR029045">
    <property type="entry name" value="ClpP/crotonase-like_dom_sf"/>
</dbReference>
<dbReference type="PANTHER" id="PTHR42987">
    <property type="entry name" value="PEPTIDASE S49"/>
    <property type="match status" value="1"/>
</dbReference>
<comment type="similarity">
    <text evidence="1">Belongs to the peptidase S49 family.</text>
</comment>
<dbReference type="NCBIfam" id="TIGR00706">
    <property type="entry name" value="SppA_dom"/>
    <property type="match status" value="1"/>
</dbReference>
<keyword evidence="2" id="KW-0645">Protease</keyword>
<dbReference type="EMBL" id="JACPNR010000011">
    <property type="protein sequence ID" value="MBI2678892.1"/>
    <property type="molecule type" value="Genomic_DNA"/>
</dbReference>
<evidence type="ECO:0000256" key="4">
    <source>
        <dbReference type="ARBA" id="ARBA00022825"/>
    </source>
</evidence>
<evidence type="ECO:0000256" key="1">
    <source>
        <dbReference type="ARBA" id="ARBA00008683"/>
    </source>
</evidence>
<accession>A0A932A978</accession>
<comment type="caution">
    <text evidence="8">The sequence shown here is derived from an EMBL/GenBank/DDBJ whole genome shotgun (WGS) entry which is preliminary data.</text>
</comment>
<dbReference type="InterPro" id="IPR047272">
    <property type="entry name" value="S49_SppA_C"/>
</dbReference>
<dbReference type="InterPro" id="IPR004635">
    <property type="entry name" value="Pept_S49_SppA"/>
</dbReference>
<dbReference type="CDD" id="cd07023">
    <property type="entry name" value="S49_Sppa_N_C"/>
    <property type="match status" value="1"/>
</dbReference>
<dbReference type="Pfam" id="PF01343">
    <property type="entry name" value="Peptidase_S49"/>
    <property type="match status" value="1"/>
</dbReference>
<dbReference type="GO" id="GO:0008236">
    <property type="term" value="F:serine-type peptidase activity"/>
    <property type="evidence" value="ECO:0007669"/>
    <property type="project" value="UniProtKB-KW"/>
</dbReference>
<keyword evidence="6" id="KW-0812">Transmembrane</keyword>
<dbReference type="GO" id="GO:0006508">
    <property type="term" value="P:proteolysis"/>
    <property type="evidence" value="ECO:0007669"/>
    <property type="project" value="UniProtKB-KW"/>
</dbReference>
<proteinExistence type="inferred from homology"/>
<keyword evidence="4" id="KW-0720">Serine protease</keyword>
<evidence type="ECO:0000313" key="9">
    <source>
        <dbReference type="Proteomes" id="UP000779809"/>
    </source>
</evidence>
<organism evidence="8 9">
    <name type="scientific">Candidatus Korobacter versatilis</name>
    <dbReference type="NCBI Taxonomy" id="658062"/>
    <lineage>
        <taxon>Bacteria</taxon>
        <taxon>Pseudomonadati</taxon>
        <taxon>Acidobacteriota</taxon>
        <taxon>Terriglobia</taxon>
        <taxon>Terriglobales</taxon>
        <taxon>Candidatus Korobacteraceae</taxon>
        <taxon>Candidatus Korobacter</taxon>
    </lineage>
</organism>
<protein>
    <submittedName>
        <fullName evidence="8">Signal peptide peptidase SppA</fullName>
    </submittedName>
</protein>
<dbReference type="PANTHER" id="PTHR42987:SF4">
    <property type="entry name" value="PROTEASE SOHB-RELATED"/>
    <property type="match status" value="1"/>
</dbReference>
<evidence type="ECO:0000256" key="3">
    <source>
        <dbReference type="ARBA" id="ARBA00022801"/>
    </source>
</evidence>
<keyword evidence="3" id="KW-0378">Hydrolase</keyword>
<feature type="domain" description="Peptidase S49" evidence="7">
    <location>
        <begin position="152"/>
        <end position="302"/>
    </location>
</feature>